<reference evidence="1 3" key="1">
    <citation type="submission" date="2016-06" db="EMBL/GenBank/DDBJ databases">
        <title>Complete genome sequence of Streptomyces griseochromogenes ATCC 14511, the Blasticidin S producer.</title>
        <authorList>
            <person name="Wu L."/>
        </authorList>
    </citation>
    <scope>NUCLEOTIDE SEQUENCE [LARGE SCALE GENOMIC DNA]</scope>
    <source>
        <strain evidence="1 3">ATCC 14511</strain>
    </source>
</reference>
<name>A0A1B1B3N8_9ACTN</name>
<dbReference type="RefSeq" id="WP_067311232.1">
    <property type="nucleotide sequence ID" value="NZ_CP016279.1"/>
</dbReference>
<dbReference type="Proteomes" id="UP001519309">
    <property type="component" value="Unassembled WGS sequence"/>
</dbReference>
<proteinExistence type="predicted"/>
<reference evidence="2 4" key="2">
    <citation type="submission" date="2021-03" db="EMBL/GenBank/DDBJ databases">
        <title>Genomic Encyclopedia of Type Strains, Phase IV (KMG-IV): sequencing the most valuable type-strain genomes for metagenomic binning, comparative biology and taxonomic classification.</title>
        <authorList>
            <person name="Goeker M."/>
        </authorList>
    </citation>
    <scope>NUCLEOTIDE SEQUENCE [LARGE SCALE GENOMIC DNA]</scope>
    <source>
        <strain evidence="2 4">DSM 40499</strain>
    </source>
</reference>
<organism evidence="1 3">
    <name type="scientific">Streptomyces griseochromogenes</name>
    <dbReference type="NCBI Taxonomy" id="68214"/>
    <lineage>
        <taxon>Bacteria</taxon>
        <taxon>Bacillati</taxon>
        <taxon>Actinomycetota</taxon>
        <taxon>Actinomycetes</taxon>
        <taxon>Kitasatosporales</taxon>
        <taxon>Streptomycetaceae</taxon>
        <taxon>Streptomyces</taxon>
    </lineage>
</organism>
<dbReference type="Proteomes" id="UP000092659">
    <property type="component" value="Chromosome"/>
</dbReference>
<sequence length="383" mass="42977">MALCTICALKDSHPGVTLGDDGVCSLCRLDAAGDLLANFAYTNRVFEEFARSGPNPHGDYDCLFMYSGGKDSTFLLDKFVNEDGRRVLSYTFDVPFESTHAAENIRLARERIPATFVIDSDDDGIKTVLREVLNRPAAKPGTYLDEKLPCVSCRSFFVIRAIRHAFRHRIPYIVLCADPQQILTMESDVREVVRGFYRAFGERLLSDEFRADLETLLFAEDDELPRIVFPFVANRYAYDPERMVAELTAKGLYASSPLETHCTLFPLLNYYSYLNWDCMFYKLNAASHRRSVRRNENHERSTFSIAFPRAADLPGIEERLKRVVLDLAAGRGDEAEQKRELKGIFGELGASAEAARFLAGGFLGMRATAAELGVELRTAEAAA</sequence>
<protein>
    <submittedName>
        <fullName evidence="1">OzmP</fullName>
    </submittedName>
</protein>
<dbReference type="STRING" id="68214.AVL59_31370"/>
<keyword evidence="4" id="KW-1185">Reference proteome</keyword>
<dbReference type="KEGG" id="sgs:AVL59_31370"/>
<evidence type="ECO:0000313" key="3">
    <source>
        <dbReference type="Proteomes" id="UP000092659"/>
    </source>
</evidence>
<dbReference type="AlphaFoldDB" id="A0A1B1B3N8"/>
<evidence type="ECO:0000313" key="4">
    <source>
        <dbReference type="Proteomes" id="UP001519309"/>
    </source>
</evidence>
<dbReference type="InterPro" id="IPR014729">
    <property type="entry name" value="Rossmann-like_a/b/a_fold"/>
</dbReference>
<dbReference type="Gene3D" id="3.40.50.620">
    <property type="entry name" value="HUPs"/>
    <property type="match status" value="1"/>
</dbReference>
<dbReference type="EMBL" id="JAGGLP010000023">
    <property type="protein sequence ID" value="MBP2054744.1"/>
    <property type="molecule type" value="Genomic_DNA"/>
</dbReference>
<evidence type="ECO:0000313" key="1">
    <source>
        <dbReference type="EMBL" id="ANP53438.1"/>
    </source>
</evidence>
<dbReference type="EMBL" id="CP016279">
    <property type="protein sequence ID" value="ANP53438.1"/>
    <property type="molecule type" value="Genomic_DNA"/>
</dbReference>
<accession>A0A1B1B3N8</accession>
<gene>
    <name evidence="1" type="ORF">AVL59_31370</name>
    <name evidence="2" type="ORF">J2Z21_007754</name>
</gene>
<dbReference type="OrthoDB" id="3653321at2"/>
<dbReference type="SUPFAM" id="SSF52402">
    <property type="entry name" value="Adenine nucleotide alpha hydrolases-like"/>
    <property type="match status" value="1"/>
</dbReference>
<evidence type="ECO:0000313" key="2">
    <source>
        <dbReference type="EMBL" id="MBP2054744.1"/>
    </source>
</evidence>